<evidence type="ECO:0000313" key="2">
    <source>
        <dbReference type="Proteomes" id="UP000018559"/>
    </source>
</evidence>
<organism evidence="1 2">
    <name type="scientific">Ligilactobacillus equi DPC 6820</name>
    <dbReference type="NCBI Taxonomy" id="1392007"/>
    <lineage>
        <taxon>Bacteria</taxon>
        <taxon>Bacillati</taxon>
        <taxon>Bacillota</taxon>
        <taxon>Bacilli</taxon>
        <taxon>Lactobacillales</taxon>
        <taxon>Lactobacillaceae</taxon>
        <taxon>Ligilactobacillus</taxon>
    </lineage>
</organism>
<name>V7HZ68_9LACO</name>
<dbReference type="Proteomes" id="UP000018559">
    <property type="component" value="Unassembled WGS sequence"/>
</dbReference>
<protein>
    <submittedName>
        <fullName evidence="1">Uncharacterized protein</fullName>
    </submittedName>
</protein>
<sequence length="80" mass="9289">MVFYRGKIERRPKNMQNLSNEQCEVLGKEVLRALNLNPKIAELALDNKELSDFYWNQVENNLNSSGFWDCLKIAKEAVTV</sequence>
<dbReference type="EMBL" id="AWWH01000066">
    <property type="protein sequence ID" value="ETA74493.1"/>
    <property type="molecule type" value="Genomic_DNA"/>
</dbReference>
<dbReference type="PATRIC" id="fig|1392007.3.peg.688"/>
<evidence type="ECO:0000313" key="1">
    <source>
        <dbReference type="EMBL" id="ETA74493.1"/>
    </source>
</evidence>
<dbReference type="AlphaFoldDB" id="V7HZ68"/>
<proteinExistence type="predicted"/>
<gene>
    <name evidence="1" type="ORF">LEQ_0358c</name>
</gene>
<accession>V7HZ68</accession>
<reference evidence="1 2" key="1">
    <citation type="journal article" date="2014" name="Genome Announc.">
        <title>The Genome of the Predominant Equine Lactobacillus Species, Lactobacillus equi, Is Reflective of Its Lifestyle Adaptations to an Herbivorous Host.</title>
        <authorList>
            <person name="O'Donnell M.M."/>
            <person name="Harris H.M."/>
            <person name="O'Toole P.W."/>
            <person name="Ross R.P."/>
        </authorList>
    </citation>
    <scope>NUCLEOTIDE SEQUENCE [LARGE SCALE GENOMIC DNA]</scope>
    <source>
        <strain evidence="1 2">DPC 6820</strain>
    </source>
</reference>
<keyword evidence="2" id="KW-1185">Reference proteome</keyword>
<comment type="caution">
    <text evidence="1">The sequence shown here is derived from an EMBL/GenBank/DDBJ whole genome shotgun (WGS) entry which is preliminary data.</text>
</comment>